<dbReference type="Proteomes" id="UP000286045">
    <property type="component" value="Unassembled WGS sequence"/>
</dbReference>
<feature type="transmembrane region" description="Helical" evidence="1">
    <location>
        <begin position="59"/>
        <end position="79"/>
    </location>
</feature>
<proteinExistence type="predicted"/>
<organism evidence="2 3">
    <name type="scientific">Xylaria grammica</name>
    <dbReference type="NCBI Taxonomy" id="363999"/>
    <lineage>
        <taxon>Eukaryota</taxon>
        <taxon>Fungi</taxon>
        <taxon>Dikarya</taxon>
        <taxon>Ascomycota</taxon>
        <taxon>Pezizomycotina</taxon>
        <taxon>Sordariomycetes</taxon>
        <taxon>Xylariomycetidae</taxon>
        <taxon>Xylariales</taxon>
        <taxon>Xylariaceae</taxon>
        <taxon>Xylaria</taxon>
    </lineage>
</organism>
<keyword evidence="1" id="KW-0472">Membrane</keyword>
<evidence type="ECO:0000313" key="2">
    <source>
        <dbReference type="EMBL" id="RWA08884.1"/>
    </source>
</evidence>
<dbReference type="EMBL" id="RYZI01000179">
    <property type="protein sequence ID" value="RWA08884.1"/>
    <property type="molecule type" value="Genomic_DNA"/>
</dbReference>
<keyword evidence="1" id="KW-0812">Transmembrane</keyword>
<dbReference type="AlphaFoldDB" id="A0A439D369"/>
<reference evidence="2 3" key="1">
    <citation type="submission" date="2018-12" db="EMBL/GenBank/DDBJ databases">
        <title>Draft genome sequence of Xylaria grammica IHI A82.</title>
        <authorList>
            <person name="Buettner E."/>
            <person name="Kellner H."/>
        </authorList>
    </citation>
    <scope>NUCLEOTIDE SEQUENCE [LARGE SCALE GENOMIC DNA]</scope>
    <source>
        <strain evidence="2 3">IHI A82</strain>
    </source>
</reference>
<sequence>MSNSKQRQQVTFLHRLVDETHSWTSGEDNPTTPATSLAGRIIRVYARLWTKTLKSVARIVWLNLTAHIILLAGICRLCLFSSGARASRIARNFLPWPQWEIPILPWLRWENQELRFHGHGFEELERIAKEKFDRLMDQLLGPPNPQL</sequence>
<gene>
    <name evidence="2" type="ORF">EKO27_g6204</name>
</gene>
<keyword evidence="3" id="KW-1185">Reference proteome</keyword>
<evidence type="ECO:0000256" key="1">
    <source>
        <dbReference type="SAM" id="Phobius"/>
    </source>
</evidence>
<accession>A0A439D369</accession>
<comment type="caution">
    <text evidence="2">The sequence shown here is derived from an EMBL/GenBank/DDBJ whole genome shotgun (WGS) entry which is preliminary data.</text>
</comment>
<evidence type="ECO:0000313" key="3">
    <source>
        <dbReference type="Proteomes" id="UP000286045"/>
    </source>
</evidence>
<keyword evidence="1" id="KW-1133">Transmembrane helix</keyword>
<name>A0A439D369_9PEZI</name>
<protein>
    <submittedName>
        <fullName evidence="2">Uncharacterized protein</fullName>
    </submittedName>
</protein>